<dbReference type="SUPFAM" id="SSF49764">
    <property type="entry name" value="HSP20-like chaperones"/>
    <property type="match status" value="1"/>
</dbReference>
<keyword evidence="3" id="KW-0611">Plant defense</keyword>
<keyword evidence="6" id="KW-0812">Transmembrane</keyword>
<dbReference type="GO" id="GO:0005886">
    <property type="term" value="C:plasma membrane"/>
    <property type="evidence" value="ECO:0007669"/>
    <property type="project" value="UniProtKB-SubCell"/>
</dbReference>
<evidence type="ECO:0000256" key="4">
    <source>
        <dbReference type="PROSITE-ProRule" id="PRU00285"/>
    </source>
</evidence>
<dbReference type="InterPro" id="IPR008978">
    <property type="entry name" value="HSP20-like_chaperone"/>
</dbReference>
<name>A0A978V5V5_ZIZJJ</name>
<comment type="subcellular location">
    <subcellularLocation>
        <location evidence="1">Cell membrane</location>
        <topology evidence="1">Single-pass membrane protein</topology>
    </subcellularLocation>
</comment>
<evidence type="ECO:0000259" key="7">
    <source>
        <dbReference type="PROSITE" id="PS01031"/>
    </source>
</evidence>
<organism evidence="8 9">
    <name type="scientific">Ziziphus jujuba var. spinosa</name>
    <dbReference type="NCBI Taxonomy" id="714518"/>
    <lineage>
        <taxon>Eukaryota</taxon>
        <taxon>Viridiplantae</taxon>
        <taxon>Streptophyta</taxon>
        <taxon>Embryophyta</taxon>
        <taxon>Tracheophyta</taxon>
        <taxon>Spermatophyta</taxon>
        <taxon>Magnoliopsida</taxon>
        <taxon>eudicotyledons</taxon>
        <taxon>Gunneridae</taxon>
        <taxon>Pentapetalae</taxon>
        <taxon>rosids</taxon>
        <taxon>fabids</taxon>
        <taxon>Rosales</taxon>
        <taxon>Rhamnaceae</taxon>
        <taxon>Paliureae</taxon>
        <taxon>Ziziphus</taxon>
    </lineage>
</organism>
<dbReference type="PANTHER" id="PTHR43670">
    <property type="entry name" value="HEAT SHOCK PROTEIN 26"/>
    <property type="match status" value="1"/>
</dbReference>
<gene>
    <name evidence="8" type="ORF">FEM48_Zijuj07G0170400</name>
</gene>
<feature type="domain" description="SHSP" evidence="7">
    <location>
        <begin position="10"/>
        <end position="116"/>
    </location>
</feature>
<dbReference type="GO" id="GO:0034605">
    <property type="term" value="P:cellular response to heat"/>
    <property type="evidence" value="ECO:0007669"/>
    <property type="project" value="TreeGrafter"/>
</dbReference>
<evidence type="ECO:0000256" key="3">
    <source>
        <dbReference type="ARBA" id="ARBA00022821"/>
    </source>
</evidence>
<dbReference type="Proteomes" id="UP000813462">
    <property type="component" value="Unassembled WGS sequence"/>
</dbReference>
<evidence type="ECO:0000256" key="6">
    <source>
        <dbReference type="SAM" id="Phobius"/>
    </source>
</evidence>
<feature type="transmembrane region" description="Helical" evidence="6">
    <location>
        <begin position="146"/>
        <end position="167"/>
    </location>
</feature>
<dbReference type="InterPro" id="IPR002068">
    <property type="entry name" value="A-crystallin/Hsp20_dom"/>
</dbReference>
<keyword evidence="6" id="KW-1133">Transmembrane helix</keyword>
<keyword evidence="6" id="KW-0472">Membrane</keyword>
<dbReference type="OrthoDB" id="1431247at2759"/>
<dbReference type="Gene3D" id="2.60.40.790">
    <property type="match status" value="1"/>
</dbReference>
<dbReference type="PROSITE" id="PS01031">
    <property type="entry name" value="SHSP"/>
    <property type="match status" value="1"/>
</dbReference>
<evidence type="ECO:0000256" key="5">
    <source>
        <dbReference type="RuleBase" id="RU003616"/>
    </source>
</evidence>
<dbReference type="Pfam" id="PF00011">
    <property type="entry name" value="HSP20"/>
    <property type="match status" value="1"/>
</dbReference>
<dbReference type="CDD" id="cd06464">
    <property type="entry name" value="ACD_sHsps-like"/>
    <property type="match status" value="1"/>
</dbReference>
<proteinExistence type="inferred from homology"/>
<evidence type="ECO:0000313" key="9">
    <source>
        <dbReference type="Proteomes" id="UP000813462"/>
    </source>
</evidence>
<evidence type="ECO:0000256" key="2">
    <source>
        <dbReference type="ARBA" id="ARBA00022475"/>
    </source>
</evidence>
<protein>
    <recommendedName>
        <fullName evidence="7">SHSP domain-containing protein</fullName>
    </recommendedName>
</protein>
<comment type="similarity">
    <text evidence="4 5">Belongs to the small heat shock protein (HSP20) family.</text>
</comment>
<dbReference type="PANTHER" id="PTHR43670:SF118">
    <property type="entry name" value="HSP20_ALPHA CRYSTALLIN FAMILY PROTEIN"/>
    <property type="match status" value="1"/>
</dbReference>
<accession>A0A978V5V5</accession>
<evidence type="ECO:0000313" key="8">
    <source>
        <dbReference type="EMBL" id="KAH7522738.1"/>
    </source>
</evidence>
<comment type="caution">
    <text evidence="8">The sequence shown here is derived from an EMBL/GenBank/DDBJ whole genome shotgun (WGS) entry which is preliminary data.</text>
</comment>
<keyword evidence="2" id="KW-1003">Cell membrane</keyword>
<evidence type="ECO:0000256" key="1">
    <source>
        <dbReference type="ARBA" id="ARBA00004162"/>
    </source>
</evidence>
<dbReference type="GO" id="GO:0006952">
    <property type="term" value="P:defense response"/>
    <property type="evidence" value="ECO:0007669"/>
    <property type="project" value="UniProtKB-KW"/>
</dbReference>
<sequence>MANKIQPDLKRSYEDFEPFCQWKRDNERDILEVHLEGFKKEQLRVQFNNSGILAITGEKPIDETKCSRFKKEINIAKDSDSNKIRAKLSRGVLLITIPKITSMSSKQAAVDPASAATEENIQAKENALSSGLRNAISSLKLSRKMALNVLVVAATFAIIGVGSYVSWKCLKPAPTDENMTNENMKVISVP</sequence>
<dbReference type="EMBL" id="JAEACU010000007">
    <property type="protein sequence ID" value="KAH7522738.1"/>
    <property type="molecule type" value="Genomic_DNA"/>
</dbReference>
<dbReference type="AlphaFoldDB" id="A0A978V5V5"/>
<reference evidence="8" key="1">
    <citation type="journal article" date="2021" name="Front. Plant Sci.">
        <title>Chromosome-Scale Genome Assembly for Chinese Sour Jujube and Insights Into Its Genome Evolution and Domestication Signature.</title>
        <authorList>
            <person name="Shen L.-Y."/>
            <person name="Luo H."/>
            <person name="Wang X.-L."/>
            <person name="Wang X.-M."/>
            <person name="Qiu X.-J."/>
            <person name="Liu H."/>
            <person name="Zhou S.-S."/>
            <person name="Jia K.-H."/>
            <person name="Nie S."/>
            <person name="Bao Y.-T."/>
            <person name="Zhang R.-G."/>
            <person name="Yun Q.-Z."/>
            <person name="Chai Y.-H."/>
            <person name="Lu J.-Y."/>
            <person name="Li Y."/>
            <person name="Zhao S.-W."/>
            <person name="Mao J.-F."/>
            <person name="Jia S.-G."/>
            <person name="Mao Y.-M."/>
        </authorList>
    </citation>
    <scope>NUCLEOTIDE SEQUENCE</scope>
    <source>
        <strain evidence="8">AT0</strain>
        <tissue evidence="8">Leaf</tissue>
    </source>
</reference>